<evidence type="ECO:0000259" key="2">
    <source>
        <dbReference type="Pfam" id="PF00168"/>
    </source>
</evidence>
<feature type="domain" description="C2" evidence="2">
    <location>
        <begin position="218"/>
        <end position="319"/>
    </location>
</feature>
<comment type="caution">
    <text evidence="3">The sequence shown here is derived from an EMBL/GenBank/DDBJ whole genome shotgun (WGS) entry which is preliminary data.</text>
</comment>
<name>A0AAD5SS91_9FUNG</name>
<dbReference type="Pfam" id="PF00168">
    <property type="entry name" value="C2"/>
    <property type="match status" value="1"/>
</dbReference>
<reference evidence="3" key="1">
    <citation type="submission" date="2020-05" db="EMBL/GenBank/DDBJ databases">
        <title>Phylogenomic resolution of chytrid fungi.</title>
        <authorList>
            <person name="Stajich J.E."/>
            <person name="Amses K."/>
            <person name="Simmons R."/>
            <person name="Seto K."/>
            <person name="Myers J."/>
            <person name="Bonds A."/>
            <person name="Quandt C.A."/>
            <person name="Barry K."/>
            <person name="Liu P."/>
            <person name="Grigoriev I."/>
            <person name="Longcore J.E."/>
            <person name="James T.Y."/>
        </authorList>
    </citation>
    <scope>NUCLEOTIDE SEQUENCE</scope>
    <source>
        <strain evidence="3">JEL0513</strain>
    </source>
</reference>
<dbReference type="Gene3D" id="2.60.40.150">
    <property type="entry name" value="C2 domain"/>
    <property type="match status" value="1"/>
</dbReference>
<dbReference type="EMBL" id="JADGJH010002392">
    <property type="protein sequence ID" value="KAJ3098788.1"/>
    <property type="molecule type" value="Genomic_DNA"/>
</dbReference>
<dbReference type="InterPro" id="IPR035892">
    <property type="entry name" value="C2_domain_sf"/>
</dbReference>
<protein>
    <submittedName>
        <fullName evidence="3">Coiled-coil domain-containing protein 33</fullName>
    </submittedName>
</protein>
<feature type="coiled-coil region" evidence="1">
    <location>
        <begin position="624"/>
        <end position="689"/>
    </location>
</feature>
<sequence length="801" mass="91565">MPETFEVTISEAEFEDEGNFYIKFEVQFYGLISPYSPRTDVSTPPSRYPQFHPNSFTFEIPSRPMAAPKLIGNYGAPPFVNIKISATRVDKTPDGTSSVLNIGQFTVKFIDKSSIIPGSTVLAKLTPDTLTKIRSKTNGHIKLLFNTHSDSLKGALNEISSSPRITFTQSKLESRSLQVPEINEDERQKLAQKSTQISDQKHLSVFIFPKDGIKTGQVITIYIHSIWNLPTLNNFGTENLFPSPFVSVKTADEAASGIRAKFVTHTAEQGRSAYFGEKFLLEFNEPYSQYNTQEIFLSILDETTKRFIAKFVLPISAIHFPSHRQINLILKSVSTLHKDVTPSIRISIKNENTAISEPSLLQREYSSKMIIFECYLRGIVGNQLPFSCPQKRFEENCPTIFPQLNPHVQLEFDSNGTLISEYPLVKYASVPFIIYEKNQQNIFHKSSENIYYQMTASSLISANPEWNESFLALNAETSLAIEFYRDPPITEKCSELPISDFVAYAMIPLGDFTTISLTENRSAIQLTDVRMNFIGQYKNQSNRSKVFCAIDLKVPDDWSKLNPNSFKQHYQLSPEHTKNNTPWKGSFEQLLEMIRTERENEIMAAASAAERRESLESKQLTFKYSDMEQRQRLIDKLLNELENRSLAIKKIGEDLLSSRERNAKLENKIKLLETKLQEAETKTNQLLNTIDIKDIPLVELQRRYTSMADRLKTEIESNKRMSLQLETSNLDLIERNDFETKYLELQQAHMAQQNLLQKLQHDCDSINQTKKTIKKQEDVISKLGGFLKDRLPANIQSNLLL</sequence>
<dbReference type="InterPro" id="IPR000008">
    <property type="entry name" value="C2_dom"/>
</dbReference>
<dbReference type="SUPFAM" id="SSF49562">
    <property type="entry name" value="C2 domain (Calcium/lipid-binding domain, CaLB)"/>
    <property type="match status" value="1"/>
</dbReference>
<keyword evidence="4" id="KW-1185">Reference proteome</keyword>
<proteinExistence type="predicted"/>
<dbReference type="GO" id="GO:0005777">
    <property type="term" value="C:peroxisome"/>
    <property type="evidence" value="ECO:0007669"/>
    <property type="project" value="TreeGrafter"/>
</dbReference>
<evidence type="ECO:0000313" key="4">
    <source>
        <dbReference type="Proteomes" id="UP001211907"/>
    </source>
</evidence>
<accession>A0AAD5SS91</accession>
<gene>
    <name evidence="3" type="primary">CCDC33</name>
    <name evidence="3" type="ORF">HK100_005020</name>
</gene>
<organism evidence="3 4">
    <name type="scientific">Physocladia obscura</name>
    <dbReference type="NCBI Taxonomy" id="109957"/>
    <lineage>
        <taxon>Eukaryota</taxon>
        <taxon>Fungi</taxon>
        <taxon>Fungi incertae sedis</taxon>
        <taxon>Chytridiomycota</taxon>
        <taxon>Chytridiomycota incertae sedis</taxon>
        <taxon>Chytridiomycetes</taxon>
        <taxon>Chytridiales</taxon>
        <taxon>Chytriomycetaceae</taxon>
        <taxon>Physocladia</taxon>
    </lineage>
</organism>
<dbReference type="AlphaFoldDB" id="A0AAD5SS91"/>
<dbReference type="PANTHER" id="PTHR21623:SF2">
    <property type="entry name" value="COILED-COIL DOMAIN-CONTAINING PROTEIN 33"/>
    <property type="match status" value="1"/>
</dbReference>
<evidence type="ECO:0000313" key="3">
    <source>
        <dbReference type="EMBL" id="KAJ3098788.1"/>
    </source>
</evidence>
<evidence type="ECO:0000256" key="1">
    <source>
        <dbReference type="SAM" id="Coils"/>
    </source>
</evidence>
<dbReference type="InterPro" id="IPR039889">
    <property type="entry name" value="CCD33"/>
</dbReference>
<dbReference type="Proteomes" id="UP001211907">
    <property type="component" value="Unassembled WGS sequence"/>
</dbReference>
<keyword evidence="1" id="KW-0175">Coiled coil</keyword>
<dbReference type="PANTHER" id="PTHR21623">
    <property type="entry name" value="SPERIOLIN-BINDING FACTOR"/>
    <property type="match status" value="1"/>
</dbReference>